<keyword evidence="2" id="KW-1185">Reference proteome</keyword>
<comment type="caution">
    <text evidence="1">The sequence shown here is derived from an EMBL/GenBank/DDBJ whole genome shotgun (WGS) entry which is preliminary data.</text>
</comment>
<organism evidence="1 2">
    <name type="scientific">Methylomonas koyamae</name>
    <dbReference type="NCBI Taxonomy" id="702114"/>
    <lineage>
        <taxon>Bacteria</taxon>
        <taxon>Pseudomonadati</taxon>
        <taxon>Pseudomonadota</taxon>
        <taxon>Gammaproteobacteria</taxon>
        <taxon>Methylococcales</taxon>
        <taxon>Methylococcaceae</taxon>
        <taxon>Methylomonas</taxon>
    </lineage>
</organism>
<name>A0AA91DE51_9GAMM</name>
<accession>A0AA91DE51</accession>
<proteinExistence type="predicted"/>
<protein>
    <submittedName>
        <fullName evidence="1">Uncharacterized protein</fullName>
    </submittedName>
</protein>
<dbReference type="Proteomes" id="UP000077734">
    <property type="component" value="Unassembled WGS sequence"/>
</dbReference>
<sequence length="66" mass="7540">MVCIIHTHYSEIVRPDVVGNLRRILAVKHSAHDAIANAPYKTSQILDAFEFHGGFLPFCRAEHRRI</sequence>
<reference evidence="1 2" key="1">
    <citation type="submission" date="2016-03" db="EMBL/GenBank/DDBJ databases">
        <authorList>
            <person name="Heylen K."/>
            <person name="De Vos P."/>
            <person name="Vekeman B."/>
        </authorList>
    </citation>
    <scope>NUCLEOTIDE SEQUENCE [LARGE SCALE GENOMIC DNA]</scope>
    <source>
        <strain evidence="1 2">R-49807</strain>
    </source>
</reference>
<dbReference type="AlphaFoldDB" id="A0AA91DE51"/>
<gene>
    <name evidence="1" type="ORF">A1356_08685</name>
</gene>
<evidence type="ECO:0000313" key="2">
    <source>
        <dbReference type="Proteomes" id="UP000077734"/>
    </source>
</evidence>
<dbReference type="EMBL" id="LUUL01000062">
    <property type="protein sequence ID" value="OAI27765.1"/>
    <property type="molecule type" value="Genomic_DNA"/>
</dbReference>
<evidence type="ECO:0000313" key="1">
    <source>
        <dbReference type="EMBL" id="OAI27765.1"/>
    </source>
</evidence>